<gene>
    <name evidence="2" type="ORF">JZ786_20450</name>
</gene>
<proteinExistence type="predicted"/>
<organism evidence="2 3">
    <name type="scientific">Alicyclobacillus mengziensis</name>
    <dbReference type="NCBI Taxonomy" id="2931921"/>
    <lineage>
        <taxon>Bacteria</taxon>
        <taxon>Bacillati</taxon>
        <taxon>Bacillota</taxon>
        <taxon>Bacilli</taxon>
        <taxon>Bacillales</taxon>
        <taxon>Alicyclobacillaceae</taxon>
        <taxon>Alicyclobacillus</taxon>
    </lineage>
</organism>
<evidence type="ECO:0000313" key="3">
    <source>
        <dbReference type="Proteomes" id="UP000663505"/>
    </source>
</evidence>
<name>A0A9X7VXU4_9BACL</name>
<keyword evidence="3" id="KW-1185">Reference proteome</keyword>
<keyword evidence="1" id="KW-1133">Transmembrane helix</keyword>
<protein>
    <submittedName>
        <fullName evidence="2">Uncharacterized protein</fullName>
    </submittedName>
</protein>
<sequence>MKRSVAYATVLAYLGVILMIAAYFPSLADKINGSRAMHALWHVIIFVGAALLIYGLETLRTYAKRHQKMTL</sequence>
<dbReference type="RefSeq" id="WP_206656142.1">
    <property type="nucleotide sequence ID" value="NZ_CP071182.1"/>
</dbReference>
<dbReference type="KEGG" id="afx:JZ786_20450"/>
<feature type="transmembrane region" description="Helical" evidence="1">
    <location>
        <begin position="39"/>
        <end position="59"/>
    </location>
</feature>
<evidence type="ECO:0000313" key="2">
    <source>
        <dbReference type="EMBL" id="QSO46780.1"/>
    </source>
</evidence>
<accession>A0A9X7VXU4</accession>
<keyword evidence="1" id="KW-0472">Membrane</keyword>
<evidence type="ECO:0000256" key="1">
    <source>
        <dbReference type="SAM" id="Phobius"/>
    </source>
</evidence>
<dbReference type="AlphaFoldDB" id="A0A9X7VXU4"/>
<keyword evidence="1" id="KW-0812">Transmembrane</keyword>
<reference evidence="2 3" key="1">
    <citation type="submission" date="2021-02" db="EMBL/GenBank/DDBJ databases">
        <title>Alicyclobacillus curvatus sp. nov. and Alicyclobacillus mengziensis sp. nov., two acidophilic bacteria isolated from acid mine drainage.</title>
        <authorList>
            <person name="Huang Y."/>
        </authorList>
    </citation>
    <scope>NUCLEOTIDE SEQUENCE [LARGE SCALE GENOMIC DNA]</scope>
    <source>
        <strain evidence="2 3">S30H14</strain>
    </source>
</reference>
<dbReference type="Proteomes" id="UP000663505">
    <property type="component" value="Chromosome"/>
</dbReference>
<feature type="transmembrane region" description="Helical" evidence="1">
    <location>
        <begin position="7"/>
        <end position="27"/>
    </location>
</feature>
<dbReference type="EMBL" id="CP071182">
    <property type="protein sequence ID" value="QSO46780.1"/>
    <property type="molecule type" value="Genomic_DNA"/>
</dbReference>